<accession>A0A645CH60</accession>
<dbReference type="EMBL" id="VSSQ01027180">
    <property type="protein sequence ID" value="MPM76286.1"/>
    <property type="molecule type" value="Genomic_DNA"/>
</dbReference>
<protein>
    <submittedName>
        <fullName evidence="1">Uncharacterized protein</fullName>
    </submittedName>
</protein>
<dbReference type="AlphaFoldDB" id="A0A645CH60"/>
<gene>
    <name evidence="1" type="ORF">SDC9_123284</name>
</gene>
<organism evidence="1">
    <name type="scientific">bioreactor metagenome</name>
    <dbReference type="NCBI Taxonomy" id="1076179"/>
    <lineage>
        <taxon>unclassified sequences</taxon>
        <taxon>metagenomes</taxon>
        <taxon>ecological metagenomes</taxon>
    </lineage>
</organism>
<sequence length="52" mass="6222">MRIGSQQDCNFVKHNEKNVEMILLRRIKFRFAYVVTQVIKKHTMTTLLTIDL</sequence>
<evidence type="ECO:0000313" key="1">
    <source>
        <dbReference type="EMBL" id="MPM76286.1"/>
    </source>
</evidence>
<name>A0A645CH60_9ZZZZ</name>
<reference evidence="1" key="1">
    <citation type="submission" date="2019-08" db="EMBL/GenBank/DDBJ databases">
        <authorList>
            <person name="Kucharzyk K."/>
            <person name="Murdoch R.W."/>
            <person name="Higgins S."/>
            <person name="Loffler F."/>
        </authorList>
    </citation>
    <scope>NUCLEOTIDE SEQUENCE</scope>
</reference>
<comment type="caution">
    <text evidence="1">The sequence shown here is derived from an EMBL/GenBank/DDBJ whole genome shotgun (WGS) entry which is preliminary data.</text>
</comment>
<proteinExistence type="predicted"/>